<gene>
    <name evidence="2" type="ORF">CVIRNUC_006288</name>
</gene>
<dbReference type="AlphaFoldDB" id="A0AAV1I6W2"/>
<feature type="region of interest" description="Disordered" evidence="1">
    <location>
        <begin position="134"/>
        <end position="155"/>
    </location>
</feature>
<feature type="compositionally biased region" description="Basic and acidic residues" evidence="1">
    <location>
        <begin position="220"/>
        <end position="230"/>
    </location>
</feature>
<feature type="compositionally biased region" description="Basic and acidic residues" evidence="1">
    <location>
        <begin position="134"/>
        <end position="154"/>
    </location>
</feature>
<keyword evidence="3" id="KW-1185">Reference proteome</keyword>
<feature type="region of interest" description="Disordered" evidence="1">
    <location>
        <begin position="1"/>
        <end position="28"/>
    </location>
</feature>
<name>A0AAV1I6W2_9CHLO</name>
<feature type="compositionally biased region" description="Polar residues" evidence="1">
    <location>
        <begin position="1"/>
        <end position="11"/>
    </location>
</feature>
<evidence type="ECO:0000313" key="3">
    <source>
        <dbReference type="Proteomes" id="UP001314263"/>
    </source>
</evidence>
<sequence>MSQDTQASVSGQDAGYGAPEITSNDSLNPLLPASWNTDRFAKVLHGKLDILSSNGLDASSTSPPTPNAIKAFSPESDPVVRYMHQQMQQYVKQMKELAEEMQHALQHLSDELATEIVREQQHLMLMQDQVDKHKSDVSREVNEIHRRSEQEKTQRTCMMRATREALGSFEAKAETQELRIEVLAGQVEDLERRLAERDTPLLLRIVRGFWRFLFGNGKTRLEEEQPRPDSPRPLSAREPLIDEAAFKTPKATPVRPKKQPE</sequence>
<protein>
    <submittedName>
        <fullName evidence="2">Uncharacterized protein</fullName>
    </submittedName>
</protein>
<evidence type="ECO:0000256" key="1">
    <source>
        <dbReference type="SAM" id="MobiDB-lite"/>
    </source>
</evidence>
<comment type="caution">
    <text evidence="2">The sequence shown here is derived from an EMBL/GenBank/DDBJ whole genome shotgun (WGS) entry which is preliminary data.</text>
</comment>
<reference evidence="2 3" key="1">
    <citation type="submission" date="2023-10" db="EMBL/GenBank/DDBJ databases">
        <authorList>
            <person name="Maclean D."/>
            <person name="Macfadyen A."/>
        </authorList>
    </citation>
    <scope>NUCLEOTIDE SEQUENCE [LARGE SCALE GENOMIC DNA]</scope>
</reference>
<organism evidence="2 3">
    <name type="scientific">Coccomyxa viridis</name>
    <dbReference type="NCBI Taxonomy" id="1274662"/>
    <lineage>
        <taxon>Eukaryota</taxon>
        <taxon>Viridiplantae</taxon>
        <taxon>Chlorophyta</taxon>
        <taxon>core chlorophytes</taxon>
        <taxon>Trebouxiophyceae</taxon>
        <taxon>Trebouxiophyceae incertae sedis</taxon>
        <taxon>Coccomyxaceae</taxon>
        <taxon>Coccomyxa</taxon>
    </lineage>
</organism>
<evidence type="ECO:0000313" key="2">
    <source>
        <dbReference type="EMBL" id="CAK0783093.1"/>
    </source>
</evidence>
<proteinExistence type="predicted"/>
<feature type="region of interest" description="Disordered" evidence="1">
    <location>
        <begin position="220"/>
        <end position="261"/>
    </location>
</feature>
<accession>A0AAV1I6W2</accession>
<dbReference type="Proteomes" id="UP001314263">
    <property type="component" value="Unassembled WGS sequence"/>
</dbReference>
<dbReference type="EMBL" id="CAUYUE010000008">
    <property type="protein sequence ID" value="CAK0783093.1"/>
    <property type="molecule type" value="Genomic_DNA"/>
</dbReference>